<feature type="domain" description="Tip attachment protein J" evidence="2">
    <location>
        <begin position="293"/>
        <end position="444"/>
    </location>
</feature>
<gene>
    <name evidence="3" type="ORF">DFH01_25660</name>
</gene>
<dbReference type="OrthoDB" id="7357280at2"/>
<feature type="signal peptide" evidence="1">
    <location>
        <begin position="1"/>
        <end position="18"/>
    </location>
</feature>
<evidence type="ECO:0000259" key="2">
    <source>
        <dbReference type="Pfam" id="PF13550"/>
    </source>
</evidence>
<comment type="caution">
    <text evidence="3">The sequence shown here is derived from an EMBL/GenBank/DDBJ whole genome shotgun (WGS) entry which is preliminary data.</text>
</comment>
<keyword evidence="1" id="KW-0732">Signal</keyword>
<keyword evidence="4" id="KW-1185">Reference proteome</keyword>
<evidence type="ECO:0000256" key="1">
    <source>
        <dbReference type="SAM" id="SignalP"/>
    </source>
</evidence>
<reference evidence="4" key="1">
    <citation type="submission" date="2018-05" db="EMBL/GenBank/DDBJ databases">
        <authorList>
            <person name="Du Z."/>
            <person name="Wang X."/>
        </authorList>
    </citation>
    <scope>NUCLEOTIDE SEQUENCE [LARGE SCALE GENOMIC DNA]</scope>
    <source>
        <strain evidence="4">CQN31</strain>
    </source>
</reference>
<dbReference type="Pfam" id="PF13550">
    <property type="entry name" value="Phage-tail_3"/>
    <property type="match status" value="1"/>
</dbReference>
<feature type="chain" id="PRO_5016411378" description="Tip attachment protein J domain-containing protein" evidence="1">
    <location>
        <begin position="19"/>
        <end position="668"/>
    </location>
</feature>
<dbReference type="InterPro" id="IPR032876">
    <property type="entry name" value="J_dom"/>
</dbReference>
<evidence type="ECO:0000313" key="3">
    <source>
        <dbReference type="EMBL" id="PWS34406.1"/>
    </source>
</evidence>
<protein>
    <recommendedName>
        <fullName evidence="2">Tip attachment protein J domain-containing protein</fullName>
    </recommendedName>
</protein>
<evidence type="ECO:0000313" key="4">
    <source>
        <dbReference type="Proteomes" id="UP000245765"/>
    </source>
</evidence>
<sequence>MPAAVPLIAVAAAGVASAAVGGGIIGAVVGAGAAFIVSAIGQSIFPQKQKKQASLSPQAAAIAGFDAGQPGAGRTQAFRQPVTEHQLVLGRCKVSGPIVFLHSATDDEGRADGYFYSVVVLAAHRVRAIGEVFLGDKVENDGSLAGLVRIDRHLGASDQAADANLIAETGGQWTSDHRGRGRAYVAVRLKLTAEAFPAGPPNIAAIVEGADTILDPRTGIVGWSDNPALLLAWYLTAPFGWRAAWADIDIPALMAAANVCDELVGTRAGVYERRYTANGVLSLAEGKIAITRKLAAAMAGALVVSGGRFFIHAGAPALPAANLTSDDLRADVTIQGARPRRDLFNGVRAVYVEPAANWQPTDAPPLLASNYVAQDGGEMIYRDLEFPLTTSVSTVQRLMKVELERNRRQRTVAFPANLSALRLRPWEAATVALDRLTPFPARVTAWSLAAEGGVDLTLEEEDAAVWDWNPAVDERATGSNPAVVLPNPGVIAAPASITIETPQATAFAVLAVSWAAVGSSHLVGYQVEFLPASVAAWQGYGGSLGATAAAIPTAEPTGFRVRAVARSGAVSGWRQALVPAAVAAPTATGISGGIRLSGGFPPDAIRLQVFEASSASLAAATKLAAEPTSLFWDRSGLSAGDTRWYWLRAVSAEGNVSALAGPISATAL</sequence>
<organism evidence="3 4">
    <name type="scientific">Falsiroseomonas bella</name>
    <dbReference type="NCBI Taxonomy" id="2184016"/>
    <lineage>
        <taxon>Bacteria</taxon>
        <taxon>Pseudomonadati</taxon>
        <taxon>Pseudomonadota</taxon>
        <taxon>Alphaproteobacteria</taxon>
        <taxon>Acetobacterales</taxon>
        <taxon>Roseomonadaceae</taxon>
        <taxon>Falsiroseomonas</taxon>
    </lineage>
</organism>
<dbReference type="AlphaFoldDB" id="A0A317FA18"/>
<dbReference type="EMBL" id="QGNA01000007">
    <property type="protein sequence ID" value="PWS34406.1"/>
    <property type="molecule type" value="Genomic_DNA"/>
</dbReference>
<dbReference type="RefSeq" id="WP_109873379.1">
    <property type="nucleotide sequence ID" value="NZ_QGNA01000007.1"/>
</dbReference>
<name>A0A317FA18_9PROT</name>
<dbReference type="Proteomes" id="UP000245765">
    <property type="component" value="Unassembled WGS sequence"/>
</dbReference>
<accession>A0A317FA18</accession>
<proteinExistence type="predicted"/>